<dbReference type="Proteomes" id="UP000253744">
    <property type="component" value="Chromosome"/>
</dbReference>
<evidence type="ECO:0000313" key="6">
    <source>
        <dbReference type="Proteomes" id="UP000253744"/>
    </source>
</evidence>
<evidence type="ECO:0000313" key="5">
    <source>
        <dbReference type="EMBL" id="AXG99600.1"/>
    </source>
</evidence>
<dbReference type="Gene3D" id="3.40.50.150">
    <property type="entry name" value="Vaccinia Virus protein VP39"/>
    <property type="match status" value="1"/>
</dbReference>
<dbReference type="CDD" id="cd02440">
    <property type="entry name" value="AdoMet_MTases"/>
    <property type="match status" value="1"/>
</dbReference>
<organism evidence="5 6">
    <name type="scientific">Deinococcus wulumuqiensis</name>
    <dbReference type="NCBI Taxonomy" id="980427"/>
    <lineage>
        <taxon>Bacteria</taxon>
        <taxon>Thermotogati</taxon>
        <taxon>Deinococcota</taxon>
        <taxon>Deinococci</taxon>
        <taxon>Deinococcales</taxon>
        <taxon>Deinococcaceae</taxon>
        <taxon>Deinococcus</taxon>
    </lineage>
</organism>
<dbReference type="KEGG" id="dwu:DVJ83_11215"/>
<evidence type="ECO:0000256" key="3">
    <source>
        <dbReference type="ARBA" id="ARBA00022691"/>
    </source>
</evidence>
<evidence type="ECO:0000256" key="2">
    <source>
        <dbReference type="ARBA" id="ARBA00022679"/>
    </source>
</evidence>
<evidence type="ECO:0000256" key="1">
    <source>
        <dbReference type="ARBA" id="ARBA00022603"/>
    </source>
</evidence>
<keyword evidence="1 5" id="KW-0489">Methyltransferase</keyword>
<keyword evidence="2 5" id="KW-0808">Transferase</keyword>
<dbReference type="SUPFAM" id="SSF53335">
    <property type="entry name" value="S-adenosyl-L-methionine-dependent methyltransferases"/>
    <property type="match status" value="1"/>
</dbReference>
<evidence type="ECO:0000259" key="4">
    <source>
        <dbReference type="Pfam" id="PF08241"/>
    </source>
</evidence>
<dbReference type="GO" id="GO:0032259">
    <property type="term" value="P:methylation"/>
    <property type="evidence" value="ECO:0007669"/>
    <property type="project" value="UniProtKB-KW"/>
</dbReference>
<dbReference type="PROSITE" id="PS51608">
    <property type="entry name" value="SAM_MT_UBIE"/>
    <property type="match status" value="1"/>
</dbReference>
<dbReference type="GO" id="GO:0008757">
    <property type="term" value="F:S-adenosylmethionine-dependent methyltransferase activity"/>
    <property type="evidence" value="ECO:0007669"/>
    <property type="project" value="InterPro"/>
</dbReference>
<feature type="domain" description="Methyltransferase type 11" evidence="4">
    <location>
        <begin position="48"/>
        <end position="142"/>
    </location>
</feature>
<keyword evidence="3" id="KW-0949">S-adenosyl-L-methionine</keyword>
<name>A0A345IIS8_9DEIO</name>
<dbReference type="STRING" id="1288484.GCA_000348665_02261"/>
<dbReference type="InterPro" id="IPR013216">
    <property type="entry name" value="Methyltransf_11"/>
</dbReference>
<sequence>MTTDQQRRDANARQFDRIAARYDALGFLTRAALALAETVRVPTGGRVLDVATGTGTVALSLASQAAEVVGTDIAPAMLQQARARAVGCPNVQFVSAEATALPFADQSFDVVVCGAGLFFVPDMPAALREWRRVLQPGGEVVFSAFGRGLLGPLPGLWRETLAGEGIKPGAPPLGRIGTVEAASDLLVQAGFQGGAAELLVLPYTLPTPAERWSDIAAGLEGLPLVDLTPEQRVALKTEHLKALQPLFAAGPLTVPLPLIVARGYRDAGESNGGGVAL</sequence>
<gene>
    <name evidence="5" type="ORF">DVJ83_11215</name>
</gene>
<reference evidence="5 6" key="1">
    <citation type="submission" date="2018-07" db="EMBL/GenBank/DDBJ databases">
        <title>Complete Genome and Methylome Analysis of Deinococcus wulumuqiensis NEB 479.</title>
        <authorList>
            <person name="Fomenkov A."/>
            <person name="Luyten Y."/>
            <person name="Vincze T."/>
            <person name="Anton B.P."/>
            <person name="Clark T."/>
            <person name="Roberts R.J."/>
            <person name="Morgan R.D."/>
        </authorList>
    </citation>
    <scope>NUCLEOTIDE SEQUENCE [LARGE SCALE GENOMIC DNA]</scope>
    <source>
        <strain evidence="5 6">NEB 479</strain>
    </source>
</reference>
<dbReference type="Pfam" id="PF08241">
    <property type="entry name" value="Methyltransf_11"/>
    <property type="match status" value="1"/>
</dbReference>
<protein>
    <submittedName>
        <fullName evidence="5">Methyltransferase domain-containing protein</fullName>
    </submittedName>
</protein>
<dbReference type="InterPro" id="IPR004033">
    <property type="entry name" value="UbiE/COQ5_MeTrFase"/>
</dbReference>
<dbReference type="AlphaFoldDB" id="A0A345IIS8"/>
<proteinExistence type="predicted"/>
<dbReference type="EMBL" id="CP031158">
    <property type="protein sequence ID" value="AXG99600.1"/>
    <property type="molecule type" value="Genomic_DNA"/>
</dbReference>
<dbReference type="PANTHER" id="PTHR43591:SF24">
    <property type="entry name" value="2-METHOXY-6-POLYPRENYL-1,4-BENZOQUINOL METHYLASE, MITOCHONDRIAL"/>
    <property type="match status" value="1"/>
</dbReference>
<dbReference type="RefSeq" id="WP_114672395.1">
    <property type="nucleotide sequence ID" value="NZ_CALTYN010000094.1"/>
</dbReference>
<dbReference type="PANTHER" id="PTHR43591">
    <property type="entry name" value="METHYLTRANSFERASE"/>
    <property type="match status" value="1"/>
</dbReference>
<dbReference type="InterPro" id="IPR029063">
    <property type="entry name" value="SAM-dependent_MTases_sf"/>
</dbReference>
<accession>A0A345IIS8</accession>